<sequence>MTVATTTARVLSRSPSSPSPGHGPTPPEGGTYYHWWRDPDPHPYYTQRGIFNLEVYLSIQWELVSYKESQKAKINSE</sequence>
<evidence type="ECO:0000313" key="3">
    <source>
        <dbReference type="Proteomes" id="UP000499080"/>
    </source>
</evidence>
<accession>A0A4Y2ADI1</accession>
<feature type="region of interest" description="Disordered" evidence="1">
    <location>
        <begin position="1"/>
        <end position="33"/>
    </location>
</feature>
<dbReference type="AlphaFoldDB" id="A0A4Y2ADI1"/>
<keyword evidence="3" id="KW-1185">Reference proteome</keyword>
<feature type="compositionally biased region" description="Pro residues" evidence="1">
    <location>
        <begin position="17"/>
        <end position="27"/>
    </location>
</feature>
<name>A0A4Y2ADI1_ARAVE</name>
<reference evidence="2 3" key="1">
    <citation type="journal article" date="2019" name="Sci. Rep.">
        <title>Orb-weaving spider Araneus ventricosus genome elucidates the spidroin gene catalogue.</title>
        <authorList>
            <person name="Kono N."/>
            <person name="Nakamura H."/>
            <person name="Ohtoshi R."/>
            <person name="Moran D.A.P."/>
            <person name="Shinohara A."/>
            <person name="Yoshida Y."/>
            <person name="Fujiwara M."/>
            <person name="Mori M."/>
            <person name="Tomita M."/>
            <person name="Arakawa K."/>
        </authorList>
    </citation>
    <scope>NUCLEOTIDE SEQUENCE [LARGE SCALE GENOMIC DNA]</scope>
</reference>
<evidence type="ECO:0000313" key="2">
    <source>
        <dbReference type="EMBL" id="GBL77902.1"/>
    </source>
</evidence>
<gene>
    <name evidence="2" type="ORF">AVEN_94022_1</name>
</gene>
<protein>
    <submittedName>
        <fullName evidence="2">Uncharacterized protein</fullName>
    </submittedName>
</protein>
<feature type="non-terminal residue" evidence="2">
    <location>
        <position position="77"/>
    </location>
</feature>
<proteinExistence type="predicted"/>
<dbReference type="EMBL" id="BGPR01156152">
    <property type="protein sequence ID" value="GBL77902.1"/>
    <property type="molecule type" value="Genomic_DNA"/>
</dbReference>
<organism evidence="2 3">
    <name type="scientific">Araneus ventricosus</name>
    <name type="common">Orbweaver spider</name>
    <name type="synonym">Epeira ventricosa</name>
    <dbReference type="NCBI Taxonomy" id="182803"/>
    <lineage>
        <taxon>Eukaryota</taxon>
        <taxon>Metazoa</taxon>
        <taxon>Ecdysozoa</taxon>
        <taxon>Arthropoda</taxon>
        <taxon>Chelicerata</taxon>
        <taxon>Arachnida</taxon>
        <taxon>Araneae</taxon>
        <taxon>Araneomorphae</taxon>
        <taxon>Entelegynae</taxon>
        <taxon>Araneoidea</taxon>
        <taxon>Araneidae</taxon>
        <taxon>Araneus</taxon>
    </lineage>
</organism>
<dbReference type="Proteomes" id="UP000499080">
    <property type="component" value="Unassembled WGS sequence"/>
</dbReference>
<comment type="caution">
    <text evidence="2">The sequence shown here is derived from an EMBL/GenBank/DDBJ whole genome shotgun (WGS) entry which is preliminary data.</text>
</comment>
<evidence type="ECO:0000256" key="1">
    <source>
        <dbReference type="SAM" id="MobiDB-lite"/>
    </source>
</evidence>